<organism evidence="6 7">
    <name type="scientific">Actinoalloteichus hymeniacidonis</name>
    <dbReference type="NCBI Taxonomy" id="340345"/>
    <lineage>
        <taxon>Bacteria</taxon>
        <taxon>Bacillati</taxon>
        <taxon>Actinomycetota</taxon>
        <taxon>Actinomycetes</taxon>
        <taxon>Pseudonocardiales</taxon>
        <taxon>Pseudonocardiaceae</taxon>
        <taxon>Actinoalloteichus</taxon>
    </lineage>
</organism>
<dbReference type="GO" id="GO:0000166">
    <property type="term" value="F:nucleotide binding"/>
    <property type="evidence" value="ECO:0007669"/>
    <property type="project" value="UniProtKB-KW"/>
</dbReference>
<dbReference type="Pfam" id="PF01934">
    <property type="entry name" value="HepT-like"/>
    <property type="match status" value="1"/>
</dbReference>
<dbReference type="KEGG" id="ahm:TL08_23615"/>
<dbReference type="GO" id="GO:0110001">
    <property type="term" value="C:toxin-antitoxin complex"/>
    <property type="evidence" value="ECO:0007669"/>
    <property type="project" value="InterPro"/>
</dbReference>
<dbReference type="Proteomes" id="UP000095210">
    <property type="component" value="Chromosome"/>
</dbReference>
<evidence type="ECO:0000256" key="1">
    <source>
        <dbReference type="ARBA" id="ARBA00022553"/>
    </source>
</evidence>
<evidence type="ECO:0000313" key="7">
    <source>
        <dbReference type="Proteomes" id="UP000095210"/>
    </source>
</evidence>
<dbReference type="EMBL" id="CP014859">
    <property type="protein sequence ID" value="AOS65503.1"/>
    <property type="molecule type" value="Genomic_DNA"/>
</dbReference>
<dbReference type="PANTHER" id="PTHR34139">
    <property type="entry name" value="UPF0331 PROTEIN MJ0127"/>
    <property type="match status" value="1"/>
</dbReference>
<evidence type="ECO:0000256" key="5">
    <source>
        <dbReference type="ARBA" id="ARBA00022801"/>
    </source>
</evidence>
<dbReference type="PANTHER" id="PTHR34139:SF1">
    <property type="entry name" value="RNASE MJ1380-RELATED"/>
    <property type="match status" value="1"/>
</dbReference>
<gene>
    <name evidence="6" type="ORF">TL08_23615</name>
</gene>
<keyword evidence="1" id="KW-0597">Phosphoprotein</keyword>
<keyword evidence="3" id="KW-0540">Nuclease</keyword>
<proteinExistence type="predicted"/>
<keyword evidence="2" id="KW-1277">Toxin-antitoxin system</keyword>
<dbReference type="InterPro" id="IPR008201">
    <property type="entry name" value="HepT-like"/>
</dbReference>
<name>A0AAC9MZK6_9PSEU</name>
<keyword evidence="5" id="KW-0378">Hydrolase</keyword>
<evidence type="ECO:0000256" key="4">
    <source>
        <dbReference type="ARBA" id="ARBA00022741"/>
    </source>
</evidence>
<evidence type="ECO:0000256" key="2">
    <source>
        <dbReference type="ARBA" id="ARBA00022649"/>
    </source>
</evidence>
<keyword evidence="4" id="KW-0547">Nucleotide-binding</keyword>
<evidence type="ECO:0008006" key="8">
    <source>
        <dbReference type="Google" id="ProtNLM"/>
    </source>
</evidence>
<reference evidence="7" key="1">
    <citation type="submission" date="2016-03" db="EMBL/GenBank/DDBJ databases">
        <title>Complete genome sequence of the type strain Actinoalloteichus hymeniacidonis DSM 45092.</title>
        <authorList>
            <person name="Schaffert L."/>
            <person name="Albersmeier A."/>
            <person name="Winkler A."/>
            <person name="Kalinowski J."/>
            <person name="Zotchev S."/>
            <person name="Ruckert C."/>
        </authorList>
    </citation>
    <scope>NUCLEOTIDE SEQUENCE [LARGE SCALE GENOMIC DNA]</scope>
    <source>
        <strain evidence="7">HPA177(T) (DSM 45092(T))</strain>
    </source>
</reference>
<evidence type="ECO:0000313" key="6">
    <source>
        <dbReference type="EMBL" id="AOS65503.1"/>
    </source>
</evidence>
<dbReference type="InterPro" id="IPR051813">
    <property type="entry name" value="HepT_RNase_toxin"/>
</dbReference>
<evidence type="ECO:0000256" key="3">
    <source>
        <dbReference type="ARBA" id="ARBA00022722"/>
    </source>
</evidence>
<dbReference type="GO" id="GO:0004540">
    <property type="term" value="F:RNA nuclease activity"/>
    <property type="evidence" value="ECO:0007669"/>
    <property type="project" value="InterPro"/>
</dbReference>
<dbReference type="RefSeq" id="WP_069852139.1">
    <property type="nucleotide sequence ID" value="NZ_CP014859.1"/>
</dbReference>
<sequence>MKRSAKQRLDDIIGAATEIIENCPKTRDQLSEDRILQLGLVKLTEIIGEAANHVGDELQLAHPEVPWRAVIGMRHRTVHSYFEIDFSVLWKVISEEIPVLLPQIVSIRATLDQDPSSM</sequence>
<keyword evidence="7" id="KW-1185">Reference proteome</keyword>
<dbReference type="AlphaFoldDB" id="A0AAC9MZK6"/>
<dbReference type="GO" id="GO:0016787">
    <property type="term" value="F:hydrolase activity"/>
    <property type="evidence" value="ECO:0007669"/>
    <property type="project" value="UniProtKB-KW"/>
</dbReference>
<accession>A0AAC9MZK6</accession>
<protein>
    <recommendedName>
        <fullName evidence="8">DUF86 domain-containing protein</fullName>
    </recommendedName>
</protein>